<dbReference type="InterPro" id="IPR051989">
    <property type="entry name" value="FKBP-like_isomerase"/>
</dbReference>
<protein>
    <recommendedName>
        <fullName evidence="2">peptidylprolyl isomerase</fullName>
        <ecNumber evidence="2">5.2.1.8</ecNumber>
    </recommendedName>
</protein>
<dbReference type="PANTHER" id="PTHR46046">
    <property type="entry name" value="PEPTIDYLPROLYL ISOMERASE"/>
    <property type="match status" value="1"/>
</dbReference>
<evidence type="ECO:0000256" key="2">
    <source>
        <dbReference type="PROSITE-ProRule" id="PRU00277"/>
    </source>
</evidence>
<dbReference type="PANTHER" id="PTHR46046:SF5">
    <property type="entry name" value="PEPTIDYLPROLYL ISOMERASE"/>
    <property type="match status" value="1"/>
</dbReference>
<dbReference type="InterPro" id="IPR001179">
    <property type="entry name" value="PPIase_FKBP_dom"/>
</dbReference>
<reference evidence="4" key="1">
    <citation type="submission" date="2016-11" db="UniProtKB">
        <authorList>
            <consortium name="WormBaseParasite"/>
        </authorList>
    </citation>
    <scope>IDENTIFICATION</scope>
    <source>
        <strain evidence="4">pt0022</strain>
    </source>
</reference>
<dbReference type="Pfam" id="PF00254">
    <property type="entry name" value="FKBP_C"/>
    <property type="match status" value="2"/>
</dbReference>
<evidence type="ECO:0000259" key="3">
    <source>
        <dbReference type="PROSITE" id="PS50059"/>
    </source>
</evidence>
<accession>A0A1I8EXE6</accession>
<sequence length="357" mass="40674">MDRAMTGMCIGEKRKVVIPAHLGFGDDGRDRDNIRGGQTLYYTIQLVDLFRPVPGDSWTDEDGLKIEVTHKIDEKECRKAEKGDTIHQHYTLHLEHFDGTFVDSSFSRNAPFIFKLGKGEVIEGMDRAMSGMCEGERRKVMSEGDEIERCLGSLLSPLRVLLHIEEPSRVCDAIIKEIELFNKKRLLTGYVDSIAARIDIPSAEIWRCFNSLMQLHNYVRNNKLAESSLKDILSRNSFDDEFIKAVIDFMDTEQSCKPTIVNAISKYPPFRSLHCRLQITIGRMVLLHSPDVMLQFWLRVGTVDSSDDWTTGIAVQTSASLEDEKIFLVDSGMLSRLIEEIEKIMSVACKLERLHLK</sequence>
<dbReference type="GO" id="GO:0005783">
    <property type="term" value="C:endoplasmic reticulum"/>
    <property type="evidence" value="ECO:0007669"/>
    <property type="project" value="TreeGrafter"/>
</dbReference>
<keyword evidence="2" id="KW-0413">Isomerase</keyword>
<feature type="domain" description="PPIase FKBP-type" evidence="3">
    <location>
        <begin position="1"/>
        <end position="50"/>
    </location>
</feature>
<proteinExistence type="predicted"/>
<dbReference type="STRING" id="6293.A0A1I8EXE6"/>
<organism evidence="4">
    <name type="scientific">Wuchereria bancrofti</name>
    <dbReference type="NCBI Taxonomy" id="6293"/>
    <lineage>
        <taxon>Eukaryota</taxon>
        <taxon>Metazoa</taxon>
        <taxon>Ecdysozoa</taxon>
        <taxon>Nematoda</taxon>
        <taxon>Chromadorea</taxon>
        <taxon>Rhabditida</taxon>
        <taxon>Spirurina</taxon>
        <taxon>Spiruromorpha</taxon>
        <taxon>Filarioidea</taxon>
        <taxon>Onchocercidae</taxon>
        <taxon>Wuchereria</taxon>
    </lineage>
</organism>
<dbReference type="PROSITE" id="PS50059">
    <property type="entry name" value="FKBP_PPIASE"/>
    <property type="match status" value="2"/>
</dbReference>
<dbReference type="GO" id="GO:0003755">
    <property type="term" value="F:peptidyl-prolyl cis-trans isomerase activity"/>
    <property type="evidence" value="ECO:0007669"/>
    <property type="project" value="UniProtKB-KW"/>
</dbReference>
<dbReference type="WBParaSite" id="maker-PairedContig_583-snap-gene-0.3-mRNA-1">
    <property type="protein sequence ID" value="maker-PairedContig_583-snap-gene-0.3-mRNA-1"/>
    <property type="gene ID" value="maker-PairedContig_583-snap-gene-0.3"/>
</dbReference>
<keyword evidence="1" id="KW-0677">Repeat</keyword>
<dbReference type="AlphaFoldDB" id="A0A1I8EXE6"/>
<dbReference type="SUPFAM" id="SSF54534">
    <property type="entry name" value="FKBP-like"/>
    <property type="match status" value="2"/>
</dbReference>
<dbReference type="Gene3D" id="3.10.50.40">
    <property type="match status" value="2"/>
</dbReference>
<dbReference type="InterPro" id="IPR046357">
    <property type="entry name" value="PPIase_dom_sf"/>
</dbReference>
<keyword evidence="2" id="KW-0697">Rotamase</keyword>
<name>A0A1I8EXE6_WUCBA</name>
<evidence type="ECO:0000256" key="1">
    <source>
        <dbReference type="ARBA" id="ARBA00022737"/>
    </source>
</evidence>
<evidence type="ECO:0000313" key="4">
    <source>
        <dbReference type="WBParaSite" id="maker-PairedContig_583-snap-gene-0.3-mRNA-1"/>
    </source>
</evidence>
<dbReference type="EC" id="5.2.1.8" evidence="2"/>
<comment type="catalytic activity">
    <reaction evidence="2">
        <text>[protein]-peptidylproline (omega=180) = [protein]-peptidylproline (omega=0)</text>
        <dbReference type="Rhea" id="RHEA:16237"/>
        <dbReference type="Rhea" id="RHEA-COMP:10747"/>
        <dbReference type="Rhea" id="RHEA-COMP:10748"/>
        <dbReference type="ChEBI" id="CHEBI:83833"/>
        <dbReference type="ChEBI" id="CHEBI:83834"/>
        <dbReference type="EC" id="5.2.1.8"/>
    </reaction>
</comment>
<feature type="domain" description="PPIase FKBP-type" evidence="3">
    <location>
        <begin position="83"/>
        <end position="140"/>
    </location>
</feature>